<dbReference type="CDD" id="cd08041">
    <property type="entry name" value="OBF_kDNA_ligase_like"/>
    <property type="match status" value="1"/>
</dbReference>
<dbReference type="InterPro" id="IPR012340">
    <property type="entry name" value="NA-bd_OB-fold"/>
</dbReference>
<dbReference type="GO" id="GO:0006281">
    <property type="term" value="P:DNA repair"/>
    <property type="evidence" value="ECO:0007669"/>
    <property type="project" value="UniProtKB-KW"/>
</dbReference>
<organism evidence="6 7">
    <name type="scientific">Parazoarcus communis SWub3 = DSM 12120</name>
    <dbReference type="NCBI Taxonomy" id="1121029"/>
    <lineage>
        <taxon>Bacteria</taxon>
        <taxon>Pseudomonadati</taxon>
        <taxon>Pseudomonadota</taxon>
        <taxon>Betaproteobacteria</taxon>
        <taxon>Rhodocyclales</taxon>
        <taxon>Zoogloeaceae</taxon>
        <taxon>Parazoarcus</taxon>
    </lineage>
</organism>
<dbReference type="Gene3D" id="2.40.50.140">
    <property type="entry name" value="Nucleic acid-binding proteins"/>
    <property type="match status" value="1"/>
</dbReference>
<dbReference type="SUPFAM" id="SSF56091">
    <property type="entry name" value="DNA ligase/mRNA capping enzyme, catalytic domain"/>
    <property type="match status" value="1"/>
</dbReference>
<keyword evidence="7" id="KW-1185">Reference proteome</keyword>
<dbReference type="Proteomes" id="UP000248259">
    <property type="component" value="Unassembled WGS sequence"/>
</dbReference>
<name>A0A323V8L6_9RHOO</name>
<evidence type="ECO:0000256" key="3">
    <source>
        <dbReference type="ARBA" id="ARBA00022763"/>
    </source>
</evidence>
<dbReference type="OrthoDB" id="9767858at2"/>
<dbReference type="Pfam" id="PF14743">
    <property type="entry name" value="DNA_ligase_OB_2"/>
    <property type="match status" value="1"/>
</dbReference>
<dbReference type="NCBIfam" id="NF006592">
    <property type="entry name" value="PRK09125.1"/>
    <property type="match status" value="1"/>
</dbReference>
<dbReference type="PANTHER" id="PTHR47810:SF1">
    <property type="entry name" value="DNA LIGASE B"/>
    <property type="match status" value="1"/>
</dbReference>
<evidence type="ECO:0000313" key="6">
    <source>
        <dbReference type="EMBL" id="PZA16538.1"/>
    </source>
</evidence>
<accession>A0A323V8L6</accession>
<evidence type="ECO:0000256" key="1">
    <source>
        <dbReference type="ARBA" id="ARBA00022598"/>
    </source>
</evidence>
<protein>
    <submittedName>
        <fullName evidence="6">DNA ligase</fullName>
    </submittedName>
</protein>
<dbReference type="RefSeq" id="WP_110524299.1">
    <property type="nucleotide sequence ID" value="NZ_QKOE01000006.1"/>
</dbReference>
<evidence type="ECO:0000256" key="4">
    <source>
        <dbReference type="ARBA" id="ARBA00023204"/>
    </source>
</evidence>
<proteinExistence type="predicted"/>
<dbReference type="AlphaFoldDB" id="A0A323V8L6"/>
<sequence length="286" mass="32499">MRRLPLWVSRLCLIVLVAFGAFDGLVQASPPLAVMLAGRYHEGVDPRAYWVSEKLDGVRALWDGSRLRFRSGQEIAAPEWFVAGLPAEALDGELWLGRKRFEELVGIVRTRIPDDAAWREVRYMVFDLPDHPGTFDERVAAMRLKVPQLASPWVQTVVQYRVKDAAALHQRLDAVLAEGGEGLMLHRGDARRIAGRSDALLKYVPWLDDEARVVRWIEGKGKYAGMLGALEVESADGRRFRIGTGFTDAQRRQPPPLDSLVTYRYRELTRRGLPRFPTFVRERLLP</sequence>
<evidence type="ECO:0000313" key="7">
    <source>
        <dbReference type="Proteomes" id="UP000248259"/>
    </source>
</evidence>
<dbReference type="PANTHER" id="PTHR47810">
    <property type="entry name" value="DNA LIGASE"/>
    <property type="match status" value="1"/>
</dbReference>
<gene>
    <name evidence="6" type="ORF">DNK49_10420</name>
</gene>
<dbReference type="Gene3D" id="3.30.470.30">
    <property type="entry name" value="DNA ligase/mRNA capping enzyme"/>
    <property type="match status" value="1"/>
</dbReference>
<evidence type="ECO:0000256" key="2">
    <source>
        <dbReference type="ARBA" id="ARBA00022705"/>
    </source>
</evidence>
<evidence type="ECO:0000259" key="5">
    <source>
        <dbReference type="Pfam" id="PF14743"/>
    </source>
</evidence>
<dbReference type="EMBL" id="QKOE01000006">
    <property type="protein sequence ID" value="PZA16538.1"/>
    <property type="molecule type" value="Genomic_DNA"/>
</dbReference>
<dbReference type="CDD" id="cd07896">
    <property type="entry name" value="Adenylation_kDNA_ligase_like"/>
    <property type="match status" value="1"/>
</dbReference>
<keyword evidence="4" id="KW-0234">DNA repair</keyword>
<keyword evidence="1 6" id="KW-0436">Ligase</keyword>
<keyword evidence="2" id="KW-0235">DNA replication</keyword>
<dbReference type="InterPro" id="IPR029319">
    <property type="entry name" value="DNA_ligase_OB"/>
</dbReference>
<dbReference type="InterPro" id="IPR050326">
    <property type="entry name" value="NAD_dep_DNA_ligaseB"/>
</dbReference>
<reference evidence="6 7" key="1">
    <citation type="submission" date="2018-06" db="EMBL/GenBank/DDBJ databases">
        <title>Azoarcus communis strain SWub3 genome.</title>
        <authorList>
            <person name="Zorraquino Salvo V."/>
            <person name="Toubiana D."/>
            <person name="Blumwald E."/>
        </authorList>
    </citation>
    <scope>NUCLEOTIDE SEQUENCE [LARGE SCALE GENOMIC DNA]</scope>
    <source>
        <strain evidence="6 7">SWub3</strain>
    </source>
</reference>
<dbReference type="Gene3D" id="3.30.1490.70">
    <property type="match status" value="1"/>
</dbReference>
<dbReference type="GO" id="GO:0006260">
    <property type="term" value="P:DNA replication"/>
    <property type="evidence" value="ECO:0007669"/>
    <property type="project" value="UniProtKB-KW"/>
</dbReference>
<feature type="domain" description="DNA ligase OB-like" evidence="5">
    <location>
        <begin position="218"/>
        <end position="283"/>
    </location>
</feature>
<dbReference type="GO" id="GO:0016874">
    <property type="term" value="F:ligase activity"/>
    <property type="evidence" value="ECO:0007669"/>
    <property type="project" value="UniProtKB-KW"/>
</dbReference>
<dbReference type="SUPFAM" id="SSF50249">
    <property type="entry name" value="Nucleic acid-binding proteins"/>
    <property type="match status" value="1"/>
</dbReference>
<keyword evidence="3" id="KW-0227">DNA damage</keyword>
<comment type="caution">
    <text evidence="6">The sequence shown here is derived from an EMBL/GenBank/DDBJ whole genome shotgun (WGS) entry which is preliminary data.</text>
</comment>